<gene>
    <name evidence="2" type="ORF">EYF80_024240</name>
</gene>
<accession>A0A4Z2HLA6</accession>
<feature type="region of interest" description="Disordered" evidence="1">
    <location>
        <begin position="1"/>
        <end position="126"/>
    </location>
</feature>
<name>A0A4Z2HLA6_9TELE</name>
<sequence>MNDRVQTADSMPGREARQLGFNDELSEEDPAEDSDGESGGSSDNHGDWTPLHEPHLCERPPLRAQLSETEGAGPRDAETSHYGGRVAQLRKAFAEDPHSAPANAKPPVPTKPAHLQKSVAPSIPSN</sequence>
<dbReference type="AlphaFoldDB" id="A0A4Z2HLA6"/>
<comment type="caution">
    <text evidence="2">The sequence shown here is derived from an EMBL/GenBank/DDBJ whole genome shotgun (WGS) entry which is preliminary data.</text>
</comment>
<dbReference type="Proteomes" id="UP000314294">
    <property type="component" value="Unassembled WGS sequence"/>
</dbReference>
<evidence type="ECO:0000313" key="2">
    <source>
        <dbReference type="EMBL" id="TNN65562.1"/>
    </source>
</evidence>
<proteinExistence type="predicted"/>
<protein>
    <submittedName>
        <fullName evidence="2">Uncharacterized protein</fullName>
    </submittedName>
</protein>
<feature type="compositionally biased region" description="Acidic residues" evidence="1">
    <location>
        <begin position="24"/>
        <end position="36"/>
    </location>
</feature>
<dbReference type="OrthoDB" id="10003345at2759"/>
<dbReference type="EMBL" id="SRLO01000233">
    <property type="protein sequence ID" value="TNN65562.1"/>
    <property type="molecule type" value="Genomic_DNA"/>
</dbReference>
<reference evidence="2 3" key="1">
    <citation type="submission" date="2019-03" db="EMBL/GenBank/DDBJ databases">
        <title>First draft genome of Liparis tanakae, snailfish: a comprehensive survey of snailfish specific genes.</title>
        <authorList>
            <person name="Kim W."/>
            <person name="Song I."/>
            <person name="Jeong J.-H."/>
            <person name="Kim D."/>
            <person name="Kim S."/>
            <person name="Ryu S."/>
            <person name="Song J.Y."/>
            <person name="Lee S.K."/>
        </authorList>
    </citation>
    <scope>NUCLEOTIDE SEQUENCE [LARGE SCALE GENOMIC DNA]</scope>
    <source>
        <tissue evidence="2">Muscle</tissue>
    </source>
</reference>
<feature type="compositionally biased region" description="Basic and acidic residues" evidence="1">
    <location>
        <begin position="44"/>
        <end position="61"/>
    </location>
</feature>
<keyword evidence="3" id="KW-1185">Reference proteome</keyword>
<organism evidence="2 3">
    <name type="scientific">Liparis tanakae</name>
    <name type="common">Tanaka's snailfish</name>
    <dbReference type="NCBI Taxonomy" id="230148"/>
    <lineage>
        <taxon>Eukaryota</taxon>
        <taxon>Metazoa</taxon>
        <taxon>Chordata</taxon>
        <taxon>Craniata</taxon>
        <taxon>Vertebrata</taxon>
        <taxon>Euteleostomi</taxon>
        <taxon>Actinopterygii</taxon>
        <taxon>Neopterygii</taxon>
        <taxon>Teleostei</taxon>
        <taxon>Neoteleostei</taxon>
        <taxon>Acanthomorphata</taxon>
        <taxon>Eupercaria</taxon>
        <taxon>Perciformes</taxon>
        <taxon>Cottioidei</taxon>
        <taxon>Cottales</taxon>
        <taxon>Liparidae</taxon>
        <taxon>Liparis</taxon>
    </lineage>
</organism>
<evidence type="ECO:0000313" key="3">
    <source>
        <dbReference type="Proteomes" id="UP000314294"/>
    </source>
</evidence>
<evidence type="ECO:0000256" key="1">
    <source>
        <dbReference type="SAM" id="MobiDB-lite"/>
    </source>
</evidence>